<evidence type="ECO:0000256" key="3">
    <source>
        <dbReference type="ARBA" id="ARBA00023163"/>
    </source>
</evidence>
<reference evidence="6 7" key="1">
    <citation type="journal article" date="2012" name="J. Bacteriol.">
        <title>Complete genome sequence of phototrophic betaproteobacterium Rubrivivax gelatinosus IL144.</title>
        <authorList>
            <person name="Nagashima S."/>
            <person name="Kamimura A."/>
            <person name="Shimizu T."/>
            <person name="Nakamura-isaki S."/>
            <person name="Aono E."/>
            <person name="Sakamoto K."/>
            <person name="Ichikawa N."/>
            <person name="Nakazawa H."/>
            <person name="Sekine M."/>
            <person name="Yamazaki S."/>
            <person name="Fujita N."/>
            <person name="Shimada K."/>
            <person name="Hanada S."/>
            <person name="Nagashima K.V.P."/>
        </authorList>
    </citation>
    <scope>NUCLEOTIDE SEQUENCE [LARGE SCALE GENOMIC DNA]</scope>
    <source>
        <strain evidence="7">NBRC 100245 / IL144</strain>
    </source>
</reference>
<dbReference type="PRINTS" id="PR00032">
    <property type="entry name" value="HTHARAC"/>
</dbReference>
<dbReference type="PROSITE" id="PS00041">
    <property type="entry name" value="HTH_ARAC_FAMILY_1"/>
    <property type="match status" value="1"/>
</dbReference>
<evidence type="ECO:0000256" key="2">
    <source>
        <dbReference type="ARBA" id="ARBA00023125"/>
    </source>
</evidence>
<protein>
    <submittedName>
        <fullName evidence="6">Transcriptional regulator, AraC family</fullName>
    </submittedName>
</protein>
<dbReference type="Proteomes" id="UP000007883">
    <property type="component" value="Chromosome"/>
</dbReference>
<dbReference type="EMBL" id="AP012320">
    <property type="protein sequence ID" value="BAL94501.1"/>
    <property type="molecule type" value="Genomic_DNA"/>
</dbReference>
<dbReference type="eggNOG" id="COG2207">
    <property type="taxonomic scope" value="Bacteria"/>
</dbReference>
<name>I0HNB4_RUBGI</name>
<dbReference type="PROSITE" id="PS01124">
    <property type="entry name" value="HTH_ARAC_FAMILY_2"/>
    <property type="match status" value="1"/>
</dbReference>
<dbReference type="PANTHER" id="PTHR46796">
    <property type="entry name" value="HTH-TYPE TRANSCRIPTIONAL ACTIVATOR RHAS-RELATED"/>
    <property type="match status" value="1"/>
</dbReference>
<dbReference type="HOGENOM" id="CLU_000445_88_4_4"/>
<keyword evidence="3" id="KW-0804">Transcription</keyword>
<dbReference type="GO" id="GO:0003700">
    <property type="term" value="F:DNA-binding transcription factor activity"/>
    <property type="evidence" value="ECO:0007669"/>
    <property type="project" value="InterPro"/>
</dbReference>
<dbReference type="InterPro" id="IPR020449">
    <property type="entry name" value="Tscrpt_reg_AraC-type_HTH"/>
</dbReference>
<keyword evidence="7" id="KW-1185">Reference proteome</keyword>
<evidence type="ECO:0000256" key="4">
    <source>
        <dbReference type="SAM" id="MobiDB-lite"/>
    </source>
</evidence>
<dbReference type="PATRIC" id="fig|983917.3.peg.1140"/>
<accession>I0HNB4</accession>
<keyword evidence="1" id="KW-0805">Transcription regulation</keyword>
<dbReference type="InterPro" id="IPR009057">
    <property type="entry name" value="Homeodomain-like_sf"/>
</dbReference>
<evidence type="ECO:0000259" key="5">
    <source>
        <dbReference type="PROSITE" id="PS01124"/>
    </source>
</evidence>
<evidence type="ECO:0000256" key="1">
    <source>
        <dbReference type="ARBA" id="ARBA00023015"/>
    </source>
</evidence>
<organism evidence="6 7">
    <name type="scientific">Rubrivivax gelatinosus (strain NBRC 100245 / IL144)</name>
    <dbReference type="NCBI Taxonomy" id="983917"/>
    <lineage>
        <taxon>Bacteria</taxon>
        <taxon>Pseudomonadati</taxon>
        <taxon>Pseudomonadota</taxon>
        <taxon>Betaproteobacteria</taxon>
        <taxon>Burkholderiales</taxon>
        <taxon>Sphaerotilaceae</taxon>
        <taxon>Rubrivivax</taxon>
    </lineage>
</organism>
<dbReference type="STRING" id="983917.RGE_11600"/>
<proteinExistence type="predicted"/>
<dbReference type="Gene3D" id="1.10.10.60">
    <property type="entry name" value="Homeodomain-like"/>
    <property type="match status" value="2"/>
</dbReference>
<dbReference type="InterPro" id="IPR018060">
    <property type="entry name" value="HTH_AraC"/>
</dbReference>
<dbReference type="AlphaFoldDB" id="I0HNB4"/>
<dbReference type="KEGG" id="rge:RGE_11600"/>
<dbReference type="SUPFAM" id="SSF46689">
    <property type="entry name" value="Homeodomain-like"/>
    <property type="match status" value="2"/>
</dbReference>
<feature type="domain" description="HTH araC/xylS-type" evidence="5">
    <location>
        <begin position="169"/>
        <end position="267"/>
    </location>
</feature>
<dbReference type="InterPro" id="IPR018062">
    <property type="entry name" value="HTH_AraC-typ_CS"/>
</dbReference>
<dbReference type="Pfam" id="PF12833">
    <property type="entry name" value="HTH_18"/>
    <property type="match status" value="1"/>
</dbReference>
<sequence>MWRLPPAAAMDPADAPLEWTGLPLAALCLGRAGMLELPHPSLLWWRRGGAEIRQRQGVTRPWRVQAREGRFDLVPAGAYEVLGCVGDGAAALALLLPPDCGLPTGAACPARPQFSDPPLARLVMLLVQQQLLHQPYGALVTRGLSAAIVERLHAGTAASGGVFCREVRARLEALIDSRLDEPLPLAVLAAVAGQAPGAFGQAFRSSFGTTPHQYVLERRVRRAACLLRDGAATLTTIAAELGFASHAHFSTAFRARVGMTPSDYRRLEGGDPGAQRGAASGQPRRAHSLMPPAA</sequence>
<dbReference type="InterPro" id="IPR050204">
    <property type="entry name" value="AraC_XylS_family_regulators"/>
</dbReference>
<dbReference type="GO" id="GO:0043565">
    <property type="term" value="F:sequence-specific DNA binding"/>
    <property type="evidence" value="ECO:0007669"/>
    <property type="project" value="InterPro"/>
</dbReference>
<gene>
    <name evidence="6" type="ordered locus">RGE_11600</name>
</gene>
<evidence type="ECO:0000313" key="6">
    <source>
        <dbReference type="EMBL" id="BAL94501.1"/>
    </source>
</evidence>
<keyword evidence="2" id="KW-0238">DNA-binding</keyword>
<feature type="region of interest" description="Disordered" evidence="4">
    <location>
        <begin position="263"/>
        <end position="294"/>
    </location>
</feature>
<dbReference type="SMART" id="SM00342">
    <property type="entry name" value="HTH_ARAC"/>
    <property type="match status" value="1"/>
</dbReference>
<dbReference type="PANTHER" id="PTHR46796:SF6">
    <property type="entry name" value="ARAC SUBFAMILY"/>
    <property type="match status" value="1"/>
</dbReference>
<evidence type="ECO:0000313" key="7">
    <source>
        <dbReference type="Proteomes" id="UP000007883"/>
    </source>
</evidence>